<reference evidence="2" key="1">
    <citation type="submission" date="2020-05" db="EMBL/GenBank/DDBJ databases">
        <title>WGS assembly of Panicum virgatum.</title>
        <authorList>
            <person name="Lovell J.T."/>
            <person name="Jenkins J."/>
            <person name="Shu S."/>
            <person name="Juenger T.E."/>
            <person name="Schmutz J."/>
        </authorList>
    </citation>
    <scope>NUCLEOTIDE SEQUENCE</scope>
    <source>
        <strain evidence="2">AP13</strain>
    </source>
</reference>
<dbReference type="AlphaFoldDB" id="A0A8T0TWQ0"/>
<sequence length="288" mass="30392">MIRHWRAQIRRCCVRRRAILRSAVLRATVGRGHGPRGRGPRPRPAMLRAAGGRDRGRRCCARRPGGTTASDGECGGGGGTAVANLEAAASRPRSATRRSSSALSGPGAPPADSPAPRPPPPPPADSPPPDAIALAAASGGGRMPTAVFEEARSSLHGVLPDPIYAGLSCTDGDASRLPIPAGDKGGPCRCRAGRWSRPPLPLPGRQELVLPSRARPLLHARSCGAGRRLRRPPPSQRIAAKEARRLPIPAHGRRTSRPAAAGQTLAIPTSQYRRLHRVHHPPRLLYPA</sequence>
<dbReference type="EMBL" id="CM029043">
    <property type="protein sequence ID" value="KAG2613685.1"/>
    <property type="molecule type" value="Genomic_DNA"/>
</dbReference>
<name>A0A8T0TWQ0_PANVG</name>
<evidence type="ECO:0000256" key="1">
    <source>
        <dbReference type="SAM" id="MobiDB-lite"/>
    </source>
</evidence>
<feature type="compositionally biased region" description="Pro residues" evidence="1">
    <location>
        <begin position="107"/>
        <end position="130"/>
    </location>
</feature>
<evidence type="ECO:0000313" key="2">
    <source>
        <dbReference type="EMBL" id="KAG2613685.1"/>
    </source>
</evidence>
<keyword evidence="3" id="KW-1185">Reference proteome</keyword>
<feature type="region of interest" description="Disordered" evidence="1">
    <location>
        <begin position="30"/>
        <end position="136"/>
    </location>
</feature>
<proteinExistence type="predicted"/>
<feature type="compositionally biased region" description="Low complexity" evidence="1">
    <location>
        <begin position="81"/>
        <end position="106"/>
    </location>
</feature>
<accession>A0A8T0TWQ0</accession>
<feature type="compositionally biased region" description="Low complexity" evidence="1">
    <location>
        <begin position="62"/>
        <end position="72"/>
    </location>
</feature>
<comment type="caution">
    <text evidence="2">The sequence shown here is derived from an EMBL/GenBank/DDBJ whole genome shotgun (WGS) entry which is preliminary data.</text>
</comment>
<evidence type="ECO:0000313" key="3">
    <source>
        <dbReference type="Proteomes" id="UP000823388"/>
    </source>
</evidence>
<protein>
    <submittedName>
        <fullName evidence="2">Uncharacterized protein</fullName>
    </submittedName>
</protein>
<gene>
    <name evidence="2" type="ORF">PVAP13_4KG408101</name>
</gene>
<dbReference type="Proteomes" id="UP000823388">
    <property type="component" value="Chromosome 4K"/>
</dbReference>
<organism evidence="2 3">
    <name type="scientific">Panicum virgatum</name>
    <name type="common">Blackwell switchgrass</name>
    <dbReference type="NCBI Taxonomy" id="38727"/>
    <lineage>
        <taxon>Eukaryota</taxon>
        <taxon>Viridiplantae</taxon>
        <taxon>Streptophyta</taxon>
        <taxon>Embryophyta</taxon>
        <taxon>Tracheophyta</taxon>
        <taxon>Spermatophyta</taxon>
        <taxon>Magnoliopsida</taxon>
        <taxon>Liliopsida</taxon>
        <taxon>Poales</taxon>
        <taxon>Poaceae</taxon>
        <taxon>PACMAD clade</taxon>
        <taxon>Panicoideae</taxon>
        <taxon>Panicodae</taxon>
        <taxon>Paniceae</taxon>
        <taxon>Panicinae</taxon>
        <taxon>Panicum</taxon>
        <taxon>Panicum sect. Hiantes</taxon>
    </lineage>
</organism>